<proteinExistence type="predicted"/>
<name>A0A183BT33_GLOPA</name>
<evidence type="ECO:0000313" key="2">
    <source>
        <dbReference type="WBParaSite" id="GPLIN_000376900"/>
    </source>
</evidence>
<sequence length="162" mass="18393">MDLPAIVRRQSLGSDNGQCRLRDRLDKQYMLPAPICSSSRWRPILRDNSGYTSNTSLIGSWPKASNMASICIRRFRVRQTQLTAHRQLRTVFWHVPMQQQMAASTLISTKPAMPMTAADVQGEHSVHCVPKRCSDNNAIQFACQLMGRHSFNARSAQKTDQY</sequence>
<protein>
    <submittedName>
        <fullName evidence="2">Transposase</fullName>
    </submittedName>
</protein>
<dbReference type="Proteomes" id="UP000050741">
    <property type="component" value="Unassembled WGS sequence"/>
</dbReference>
<keyword evidence="1" id="KW-1185">Reference proteome</keyword>
<evidence type="ECO:0000313" key="1">
    <source>
        <dbReference type="Proteomes" id="UP000050741"/>
    </source>
</evidence>
<accession>A0A183BT33</accession>
<reference evidence="1" key="2">
    <citation type="submission" date="2014-05" db="EMBL/GenBank/DDBJ databases">
        <title>The genome and life-stage specific transcriptomes of Globodera pallida elucidate key aspects of plant parasitism by a cyst nematode.</title>
        <authorList>
            <person name="Cotton J.A."/>
            <person name="Lilley C.J."/>
            <person name="Jones L.M."/>
            <person name="Kikuchi T."/>
            <person name="Reid A.J."/>
            <person name="Thorpe P."/>
            <person name="Tsai I.J."/>
            <person name="Beasley H."/>
            <person name="Blok V."/>
            <person name="Cock P.J.A."/>
            <person name="Van den Akker S.E."/>
            <person name="Holroyd N."/>
            <person name="Hunt M."/>
            <person name="Mantelin S."/>
            <person name="Naghra H."/>
            <person name="Pain A."/>
            <person name="Palomares-Rius J.E."/>
            <person name="Zarowiecki M."/>
            <person name="Berriman M."/>
            <person name="Jones J.T."/>
            <person name="Urwin P.E."/>
        </authorList>
    </citation>
    <scope>NUCLEOTIDE SEQUENCE [LARGE SCALE GENOMIC DNA]</scope>
    <source>
        <strain evidence="1">Lindley</strain>
    </source>
</reference>
<dbReference type="WBParaSite" id="GPLIN_000376900">
    <property type="protein sequence ID" value="GPLIN_000376900"/>
    <property type="gene ID" value="GPLIN_000376900"/>
</dbReference>
<dbReference type="AlphaFoldDB" id="A0A183BT33"/>
<reference evidence="2" key="3">
    <citation type="submission" date="2016-06" db="UniProtKB">
        <authorList>
            <consortium name="WormBaseParasite"/>
        </authorList>
    </citation>
    <scope>IDENTIFICATION</scope>
</reference>
<organism evidence="1 2">
    <name type="scientific">Globodera pallida</name>
    <name type="common">Potato cyst nematode worm</name>
    <name type="synonym">Heterodera pallida</name>
    <dbReference type="NCBI Taxonomy" id="36090"/>
    <lineage>
        <taxon>Eukaryota</taxon>
        <taxon>Metazoa</taxon>
        <taxon>Ecdysozoa</taxon>
        <taxon>Nematoda</taxon>
        <taxon>Chromadorea</taxon>
        <taxon>Rhabditida</taxon>
        <taxon>Tylenchina</taxon>
        <taxon>Tylenchomorpha</taxon>
        <taxon>Tylenchoidea</taxon>
        <taxon>Heteroderidae</taxon>
        <taxon>Heteroderinae</taxon>
        <taxon>Globodera</taxon>
    </lineage>
</organism>
<reference evidence="1" key="1">
    <citation type="submission" date="2013-12" db="EMBL/GenBank/DDBJ databases">
        <authorList>
            <person name="Aslett M."/>
        </authorList>
    </citation>
    <scope>NUCLEOTIDE SEQUENCE [LARGE SCALE GENOMIC DNA]</scope>
    <source>
        <strain evidence="1">Lindley</strain>
    </source>
</reference>